<dbReference type="OrthoDB" id="9006324at2"/>
<reference evidence="2 3" key="1">
    <citation type="submission" date="2018-07" db="EMBL/GenBank/DDBJ databases">
        <title>Genomic Encyclopedia of Type Strains, Phase IV (KMG-IV): sequencing the most valuable type-strain genomes for metagenomic binning, comparative biology and taxonomic classification.</title>
        <authorList>
            <person name="Goeker M."/>
        </authorList>
    </citation>
    <scope>NUCLEOTIDE SEQUENCE [LARGE SCALE GENOMIC DNA]</scope>
    <source>
        <strain evidence="2 3">DSM 21634</strain>
    </source>
</reference>
<sequence>MTTPWSMGMPDGPLALIAWAYLLTNAVRMFTYVPQIVTVWRCQDGARSLSLLTWWSWVLSHITAIAYGVLVVRDLPFLMITLINLAGCGAVAAIAMRRRAQWRRRTLCTA</sequence>
<accession>A0A368XHR0</accession>
<protein>
    <recommendedName>
        <fullName evidence="4">PQ loop repeat protein</fullName>
    </recommendedName>
</protein>
<dbReference type="AlphaFoldDB" id="A0A368XHR0"/>
<evidence type="ECO:0000256" key="1">
    <source>
        <dbReference type="SAM" id="Phobius"/>
    </source>
</evidence>
<evidence type="ECO:0000313" key="2">
    <source>
        <dbReference type="EMBL" id="RCW67542.1"/>
    </source>
</evidence>
<keyword evidence="1" id="KW-0472">Membrane</keyword>
<keyword evidence="1" id="KW-1133">Transmembrane helix</keyword>
<proteinExistence type="predicted"/>
<gene>
    <name evidence="2" type="ORF">DES41_109265</name>
</gene>
<dbReference type="RefSeq" id="WP_147282977.1">
    <property type="nucleotide sequence ID" value="NZ_QPJK01000009.1"/>
</dbReference>
<comment type="caution">
    <text evidence="2">The sequence shown here is derived from an EMBL/GenBank/DDBJ whole genome shotgun (WGS) entry which is preliminary data.</text>
</comment>
<dbReference type="Proteomes" id="UP000252884">
    <property type="component" value="Unassembled WGS sequence"/>
</dbReference>
<evidence type="ECO:0000313" key="3">
    <source>
        <dbReference type="Proteomes" id="UP000252884"/>
    </source>
</evidence>
<dbReference type="EMBL" id="QPJK01000009">
    <property type="protein sequence ID" value="RCW67542.1"/>
    <property type="molecule type" value="Genomic_DNA"/>
</dbReference>
<evidence type="ECO:0008006" key="4">
    <source>
        <dbReference type="Google" id="ProtNLM"/>
    </source>
</evidence>
<feature type="transmembrane region" description="Helical" evidence="1">
    <location>
        <begin position="12"/>
        <end position="30"/>
    </location>
</feature>
<organism evidence="2 3">
    <name type="scientific">Pseudorhodoferax soli</name>
    <dbReference type="NCBI Taxonomy" id="545864"/>
    <lineage>
        <taxon>Bacteria</taxon>
        <taxon>Pseudomonadati</taxon>
        <taxon>Pseudomonadota</taxon>
        <taxon>Betaproteobacteria</taxon>
        <taxon>Burkholderiales</taxon>
        <taxon>Comamonadaceae</taxon>
    </lineage>
</organism>
<keyword evidence="3" id="KW-1185">Reference proteome</keyword>
<keyword evidence="1" id="KW-0812">Transmembrane</keyword>
<feature type="transmembrane region" description="Helical" evidence="1">
    <location>
        <begin position="51"/>
        <end position="70"/>
    </location>
</feature>
<feature type="transmembrane region" description="Helical" evidence="1">
    <location>
        <begin position="76"/>
        <end position="96"/>
    </location>
</feature>
<name>A0A368XHR0_9BURK</name>
<dbReference type="Gene3D" id="1.20.1280.290">
    <property type="match status" value="1"/>
</dbReference>